<dbReference type="SMART" id="SM00342">
    <property type="entry name" value="HTH_ARAC"/>
    <property type="match status" value="1"/>
</dbReference>
<keyword evidence="3 8" id="KW-0597">Phosphoprotein</keyword>
<evidence type="ECO:0000256" key="8">
    <source>
        <dbReference type="PROSITE-ProRule" id="PRU00169"/>
    </source>
</evidence>
<keyword evidence="4" id="KW-0902">Two-component regulatory system</keyword>
<gene>
    <name evidence="11" type="ORF">PRIO_5040</name>
</gene>
<feature type="domain" description="HTH araC/xylS-type" evidence="9">
    <location>
        <begin position="446"/>
        <end position="544"/>
    </location>
</feature>
<organism evidence="11 12">
    <name type="scientific">Paenibacillus riograndensis SBR5</name>
    <dbReference type="NCBI Taxonomy" id="1073571"/>
    <lineage>
        <taxon>Bacteria</taxon>
        <taxon>Bacillati</taxon>
        <taxon>Bacillota</taxon>
        <taxon>Bacilli</taxon>
        <taxon>Bacillales</taxon>
        <taxon>Paenibacillaceae</taxon>
        <taxon>Paenibacillus</taxon>
        <taxon>Paenibacillus sonchi group</taxon>
    </lineage>
</organism>
<dbReference type="Pfam" id="PF12833">
    <property type="entry name" value="HTH_18"/>
    <property type="match status" value="1"/>
</dbReference>
<evidence type="ECO:0000256" key="1">
    <source>
        <dbReference type="ARBA" id="ARBA00004496"/>
    </source>
</evidence>
<feature type="modified residue" description="4-aspartylphosphate" evidence="8">
    <location>
        <position position="89"/>
    </location>
</feature>
<dbReference type="SUPFAM" id="SSF52172">
    <property type="entry name" value="CheY-like"/>
    <property type="match status" value="1"/>
</dbReference>
<protein>
    <recommendedName>
        <fullName evidence="13">Stage 0 sporulation protein A homolog</fullName>
    </recommendedName>
</protein>
<dbReference type="RefSeq" id="WP_081487127.1">
    <property type="nucleotide sequence ID" value="NZ_AGBD01000324.1"/>
</dbReference>
<evidence type="ECO:0000256" key="3">
    <source>
        <dbReference type="ARBA" id="ARBA00022553"/>
    </source>
</evidence>
<dbReference type="InterPro" id="IPR009057">
    <property type="entry name" value="Homeodomain-like_sf"/>
</dbReference>
<dbReference type="EMBL" id="LN831776">
    <property type="protein sequence ID" value="CQR57442.1"/>
    <property type="molecule type" value="Genomic_DNA"/>
</dbReference>
<evidence type="ECO:0000256" key="6">
    <source>
        <dbReference type="ARBA" id="ARBA00023125"/>
    </source>
</evidence>
<dbReference type="InterPro" id="IPR051552">
    <property type="entry name" value="HptR"/>
</dbReference>
<dbReference type="Gene3D" id="1.10.10.60">
    <property type="entry name" value="Homeodomain-like"/>
    <property type="match status" value="2"/>
</dbReference>
<dbReference type="InterPro" id="IPR041522">
    <property type="entry name" value="CdaR_GGDEF"/>
</dbReference>
<evidence type="ECO:0000256" key="5">
    <source>
        <dbReference type="ARBA" id="ARBA00023015"/>
    </source>
</evidence>
<dbReference type="PRINTS" id="PR00032">
    <property type="entry name" value="HTHARAC"/>
</dbReference>
<keyword evidence="2" id="KW-0963">Cytoplasm</keyword>
<dbReference type="Pfam" id="PF17853">
    <property type="entry name" value="GGDEF_2"/>
    <property type="match status" value="1"/>
</dbReference>
<reference evidence="12" key="1">
    <citation type="submission" date="2015-03" db="EMBL/GenBank/DDBJ databases">
        <authorList>
            <person name="Wibberg D."/>
        </authorList>
    </citation>
    <scope>NUCLEOTIDE SEQUENCE [LARGE SCALE GENOMIC DNA]</scope>
</reference>
<dbReference type="GO" id="GO:0000160">
    <property type="term" value="P:phosphorelay signal transduction system"/>
    <property type="evidence" value="ECO:0007669"/>
    <property type="project" value="UniProtKB-KW"/>
</dbReference>
<name>A0A0E4CYF3_9BACL</name>
<keyword evidence="5" id="KW-0805">Transcription regulation</keyword>
<sequence length="544" mass="60743">MYTITVSGAAEAVSPVQSWGVLAGSNYLYKDGDPMLKVLFADDEPIMLEGLRFLVDWEALNYEVCGEALDGEDALELIGSTRPDLVITDVRMPVIDGLELIRRTSESDFQPKFIIFSGYADFEYAKRALKYGVSNYLTKPLDETELTEALQTVTEQIFKERKASSRRDALSALMQEDMVSRLLMRENTEEEREKGLKTLGISPASRLCCVLVQGAAPDSLHMREQVAAMSGKEPLRSITVYPFTAGSGKHGYLLVSPQEGPALDRALLTRWMEEMRPLYSTPVFFSASLQHQGPETLNTAYHEALAAELCRPDGPGGGVAGFFEKQDKTQMAMLPAELRRSLLQSVTEGKVDHLTDQLGEVFKIFSAEVASSSWIDAFLANVKAELLREITARGGDYAQWVQKWFPSRHTASCLPLLERQIEEELCEAAEWFAAAADGRAEDQIVAAAIEYVRGHYQEKLKLQDIAKHLHVNSAYLGQRFKKYYGSSFNDYLHEFRIEEAKKLLRRTDMGISDIASRVGYSDADVFAAKFKALNGVTPSVYKKS</sequence>
<dbReference type="PROSITE" id="PS50110">
    <property type="entry name" value="RESPONSE_REGULATORY"/>
    <property type="match status" value="1"/>
</dbReference>
<dbReference type="GO" id="GO:0005737">
    <property type="term" value="C:cytoplasm"/>
    <property type="evidence" value="ECO:0007669"/>
    <property type="project" value="UniProtKB-SubCell"/>
</dbReference>
<evidence type="ECO:0000259" key="10">
    <source>
        <dbReference type="PROSITE" id="PS50110"/>
    </source>
</evidence>
<evidence type="ECO:0000259" key="9">
    <source>
        <dbReference type="PROSITE" id="PS01124"/>
    </source>
</evidence>
<dbReference type="GO" id="GO:0043565">
    <property type="term" value="F:sequence-specific DNA binding"/>
    <property type="evidence" value="ECO:0007669"/>
    <property type="project" value="InterPro"/>
</dbReference>
<dbReference type="PROSITE" id="PS00041">
    <property type="entry name" value="HTH_ARAC_FAMILY_1"/>
    <property type="match status" value="1"/>
</dbReference>
<keyword evidence="7" id="KW-0804">Transcription</keyword>
<dbReference type="PANTHER" id="PTHR42713">
    <property type="entry name" value="HISTIDINE KINASE-RELATED"/>
    <property type="match status" value="1"/>
</dbReference>
<evidence type="ECO:0000256" key="4">
    <source>
        <dbReference type="ARBA" id="ARBA00023012"/>
    </source>
</evidence>
<evidence type="ECO:0000256" key="2">
    <source>
        <dbReference type="ARBA" id="ARBA00022490"/>
    </source>
</evidence>
<dbReference type="HOGENOM" id="CLU_000445_5_0_9"/>
<dbReference type="InterPro" id="IPR018060">
    <property type="entry name" value="HTH_AraC"/>
</dbReference>
<comment type="subcellular location">
    <subcellularLocation>
        <location evidence="1">Cytoplasm</location>
    </subcellularLocation>
</comment>
<accession>A0A0E4CYF3</accession>
<dbReference type="CDD" id="cd17536">
    <property type="entry name" value="REC_YesN-like"/>
    <property type="match status" value="1"/>
</dbReference>
<keyword evidence="6" id="KW-0238">DNA-binding</keyword>
<dbReference type="InterPro" id="IPR001789">
    <property type="entry name" value="Sig_transdc_resp-reg_receiver"/>
</dbReference>
<dbReference type="InterPro" id="IPR018062">
    <property type="entry name" value="HTH_AraC-typ_CS"/>
</dbReference>
<dbReference type="PATRIC" id="fig|1073571.4.peg.5415"/>
<dbReference type="STRING" id="483937.AMQ84_20615"/>
<dbReference type="Gene3D" id="3.40.50.2300">
    <property type="match status" value="1"/>
</dbReference>
<dbReference type="PANTHER" id="PTHR42713:SF3">
    <property type="entry name" value="TRANSCRIPTIONAL REGULATORY PROTEIN HPTR"/>
    <property type="match status" value="1"/>
</dbReference>
<dbReference type="Pfam" id="PF00072">
    <property type="entry name" value="Response_reg"/>
    <property type="match status" value="1"/>
</dbReference>
<dbReference type="PROSITE" id="PS01124">
    <property type="entry name" value="HTH_ARAC_FAMILY_2"/>
    <property type="match status" value="1"/>
</dbReference>
<evidence type="ECO:0008006" key="13">
    <source>
        <dbReference type="Google" id="ProtNLM"/>
    </source>
</evidence>
<proteinExistence type="predicted"/>
<evidence type="ECO:0000313" key="12">
    <source>
        <dbReference type="Proteomes" id="UP000033163"/>
    </source>
</evidence>
<dbReference type="Proteomes" id="UP000033163">
    <property type="component" value="Chromosome I"/>
</dbReference>
<dbReference type="AlphaFoldDB" id="A0A0E4CYF3"/>
<dbReference type="InterPro" id="IPR020449">
    <property type="entry name" value="Tscrpt_reg_AraC-type_HTH"/>
</dbReference>
<dbReference type="KEGG" id="pri:PRIO_5040"/>
<dbReference type="GO" id="GO:0003700">
    <property type="term" value="F:DNA-binding transcription factor activity"/>
    <property type="evidence" value="ECO:0007669"/>
    <property type="project" value="InterPro"/>
</dbReference>
<dbReference type="SUPFAM" id="SSF46689">
    <property type="entry name" value="Homeodomain-like"/>
    <property type="match status" value="2"/>
</dbReference>
<feature type="domain" description="Response regulatory" evidence="10">
    <location>
        <begin position="37"/>
        <end position="154"/>
    </location>
</feature>
<dbReference type="InterPro" id="IPR011006">
    <property type="entry name" value="CheY-like_superfamily"/>
</dbReference>
<dbReference type="SMART" id="SM00448">
    <property type="entry name" value="REC"/>
    <property type="match status" value="1"/>
</dbReference>
<evidence type="ECO:0000313" key="11">
    <source>
        <dbReference type="EMBL" id="CQR57442.1"/>
    </source>
</evidence>
<evidence type="ECO:0000256" key="7">
    <source>
        <dbReference type="ARBA" id="ARBA00023163"/>
    </source>
</evidence>